<gene>
    <name evidence="1" type="ORF">NE237_014734</name>
</gene>
<evidence type="ECO:0000313" key="1">
    <source>
        <dbReference type="EMBL" id="KAJ4968033.1"/>
    </source>
</evidence>
<keyword evidence="2" id="KW-1185">Reference proteome</keyword>
<dbReference type="Proteomes" id="UP001141806">
    <property type="component" value="Unassembled WGS sequence"/>
</dbReference>
<sequence>MKLCFSPFHSHPNPNPSALSSTAASHLRPASHLQPPISSYETLDRSAFAKKSSLSNSTLSRNFRVSKPSSYHDGYGTPNIDIEEGFITITHNGWTDTLPFPKQASSFYHLSKVHDLNNIAFTCKAWGIRATNLNQGVVYGIKTNETEMQEELYNRFDYDGVLEAIWKRQSTDSSSDFLPLDCPIFAKKCSSNPSLYSFCWNLKSSRKVA</sequence>
<evidence type="ECO:0000313" key="2">
    <source>
        <dbReference type="Proteomes" id="UP001141806"/>
    </source>
</evidence>
<protein>
    <submittedName>
        <fullName evidence="1">Uncharacterized protein</fullName>
    </submittedName>
</protein>
<reference evidence="1" key="1">
    <citation type="journal article" date="2023" name="Plant J.">
        <title>The genome of the king protea, Protea cynaroides.</title>
        <authorList>
            <person name="Chang J."/>
            <person name="Duong T.A."/>
            <person name="Schoeman C."/>
            <person name="Ma X."/>
            <person name="Roodt D."/>
            <person name="Barker N."/>
            <person name="Li Z."/>
            <person name="Van de Peer Y."/>
            <person name="Mizrachi E."/>
        </authorList>
    </citation>
    <scope>NUCLEOTIDE SEQUENCE</scope>
    <source>
        <tissue evidence="1">Young leaves</tissue>
    </source>
</reference>
<dbReference type="OrthoDB" id="494308at2759"/>
<name>A0A9Q0KCJ7_9MAGN</name>
<accession>A0A9Q0KCJ7</accession>
<comment type="caution">
    <text evidence="1">The sequence shown here is derived from an EMBL/GenBank/DDBJ whole genome shotgun (WGS) entry which is preliminary data.</text>
</comment>
<dbReference type="EMBL" id="JAMYWD010000006">
    <property type="protein sequence ID" value="KAJ4968033.1"/>
    <property type="molecule type" value="Genomic_DNA"/>
</dbReference>
<dbReference type="Gene3D" id="3.40.50.720">
    <property type="entry name" value="NAD(P)-binding Rossmann-like Domain"/>
    <property type="match status" value="1"/>
</dbReference>
<dbReference type="AlphaFoldDB" id="A0A9Q0KCJ7"/>
<organism evidence="1 2">
    <name type="scientific">Protea cynaroides</name>
    <dbReference type="NCBI Taxonomy" id="273540"/>
    <lineage>
        <taxon>Eukaryota</taxon>
        <taxon>Viridiplantae</taxon>
        <taxon>Streptophyta</taxon>
        <taxon>Embryophyta</taxon>
        <taxon>Tracheophyta</taxon>
        <taxon>Spermatophyta</taxon>
        <taxon>Magnoliopsida</taxon>
        <taxon>Proteales</taxon>
        <taxon>Proteaceae</taxon>
        <taxon>Protea</taxon>
    </lineage>
</organism>
<proteinExistence type="predicted"/>